<dbReference type="RefSeq" id="WP_090872606.1">
    <property type="nucleotide sequence ID" value="NZ_FOHE01000026.1"/>
</dbReference>
<keyword evidence="2" id="KW-1185">Reference proteome</keyword>
<organism evidence="1 2">
    <name type="scientific">Oceanobacillus limi</name>
    <dbReference type="NCBI Taxonomy" id="930131"/>
    <lineage>
        <taxon>Bacteria</taxon>
        <taxon>Bacillati</taxon>
        <taxon>Bacillota</taxon>
        <taxon>Bacilli</taxon>
        <taxon>Bacillales</taxon>
        <taxon>Bacillaceae</taxon>
        <taxon>Oceanobacillus</taxon>
    </lineage>
</organism>
<dbReference type="STRING" id="930131.SAMN05216389_12618"/>
<proteinExistence type="predicted"/>
<dbReference type="AlphaFoldDB" id="A0A1I0H1V2"/>
<evidence type="ECO:0000313" key="2">
    <source>
        <dbReference type="Proteomes" id="UP000198618"/>
    </source>
</evidence>
<dbReference type="EMBL" id="FOHE01000026">
    <property type="protein sequence ID" value="SET76665.1"/>
    <property type="molecule type" value="Genomic_DNA"/>
</dbReference>
<accession>A0A1I0H1V2</accession>
<evidence type="ECO:0000313" key="1">
    <source>
        <dbReference type="EMBL" id="SET76665.1"/>
    </source>
</evidence>
<protein>
    <submittedName>
        <fullName evidence="1">Uncharacterized protein</fullName>
    </submittedName>
</protein>
<dbReference type="Proteomes" id="UP000198618">
    <property type="component" value="Unassembled WGS sequence"/>
</dbReference>
<gene>
    <name evidence="1" type="ORF">SAMN05216389_12618</name>
</gene>
<sequence length="100" mass="11763">MKEMYLQSDLPEAEKHEQCYRECRDLADVHMAHGNYELAKQRITDALKSAHELSKLKTKKKEEERYKNLLKDLVEMDVDIQIVQVHFERSGQCDLQNSGI</sequence>
<reference evidence="1 2" key="1">
    <citation type="submission" date="2016-10" db="EMBL/GenBank/DDBJ databases">
        <authorList>
            <person name="de Groot N.N."/>
        </authorList>
    </citation>
    <scope>NUCLEOTIDE SEQUENCE [LARGE SCALE GENOMIC DNA]</scope>
    <source>
        <strain evidence="1 2">IBRC-M 10780</strain>
    </source>
</reference>
<name>A0A1I0H1V2_9BACI</name>